<sequence length="188" mass="20958">MKCIYARVSTDEQNVEQQVQELKKHHGTVDMVFTDKRSGKNTDRAGFNSMRQNLKAGDTVIVYDISRLSRKVQHVLDFADECKELGVKLFIHALGGVDVTSSSGKMILTTLAGVAEMMRVEMLEKQKIGIATAKAEGRYTGRKVSPQTIKKFDDVRELVAAGKSATRALELVGLSRGQYYKMIKKDTK</sequence>
<evidence type="ECO:0000256" key="5">
    <source>
        <dbReference type="PIRSR" id="PIRSR606118-50"/>
    </source>
</evidence>
<proteinExistence type="inferred from homology"/>
<dbReference type="InterPro" id="IPR006119">
    <property type="entry name" value="Resolv_N"/>
</dbReference>
<dbReference type="SMART" id="SM00857">
    <property type="entry name" value="Resolvase"/>
    <property type="match status" value="1"/>
</dbReference>
<dbReference type="RefSeq" id="WP_181879227.1">
    <property type="nucleotide sequence ID" value="NZ_UGYV01000001.1"/>
</dbReference>
<dbReference type="InterPro" id="IPR006118">
    <property type="entry name" value="Recombinase_CS"/>
</dbReference>
<organism evidence="8 9">
    <name type="scientific">Shewanella morhuae</name>
    <dbReference type="NCBI Taxonomy" id="365591"/>
    <lineage>
        <taxon>Bacteria</taxon>
        <taxon>Pseudomonadati</taxon>
        <taxon>Pseudomonadota</taxon>
        <taxon>Gammaproteobacteria</taxon>
        <taxon>Alteromonadales</taxon>
        <taxon>Shewanellaceae</taxon>
        <taxon>Shewanella</taxon>
    </lineage>
</organism>
<evidence type="ECO:0000313" key="9">
    <source>
        <dbReference type="Proteomes" id="UP000255061"/>
    </source>
</evidence>
<feature type="active site" description="O-(5'-phospho-DNA)-serine intermediate" evidence="5 6">
    <location>
        <position position="9"/>
    </location>
</feature>
<keyword evidence="2" id="KW-0229">DNA integration</keyword>
<dbReference type="GO" id="GO:0015074">
    <property type="term" value="P:DNA integration"/>
    <property type="evidence" value="ECO:0007669"/>
    <property type="project" value="UniProtKB-KW"/>
</dbReference>
<protein>
    <submittedName>
        <fullName evidence="8">DNA-invertase hin</fullName>
    </submittedName>
</protein>
<reference evidence="8 9" key="1">
    <citation type="submission" date="2018-06" db="EMBL/GenBank/DDBJ databases">
        <authorList>
            <consortium name="Pathogen Informatics"/>
            <person name="Doyle S."/>
        </authorList>
    </citation>
    <scope>NUCLEOTIDE SEQUENCE [LARGE SCALE GENOMIC DNA]</scope>
    <source>
        <strain evidence="8 9">NCTC10736</strain>
    </source>
</reference>
<evidence type="ECO:0000259" key="7">
    <source>
        <dbReference type="PROSITE" id="PS51736"/>
    </source>
</evidence>
<dbReference type="InterPro" id="IPR050639">
    <property type="entry name" value="SSR_resolvase"/>
</dbReference>
<evidence type="ECO:0000256" key="2">
    <source>
        <dbReference type="ARBA" id="ARBA00022908"/>
    </source>
</evidence>
<dbReference type="EMBL" id="UGYV01000001">
    <property type="protein sequence ID" value="SUI90878.1"/>
    <property type="molecule type" value="Genomic_DNA"/>
</dbReference>
<comment type="similarity">
    <text evidence="1">Belongs to the site-specific recombinase resolvase family.</text>
</comment>
<dbReference type="PANTHER" id="PTHR30461">
    <property type="entry name" value="DNA-INVERTASE FROM LAMBDOID PROPHAGE"/>
    <property type="match status" value="1"/>
</dbReference>
<keyword evidence="4" id="KW-0233">DNA recombination</keyword>
<dbReference type="PROSITE" id="PS00397">
    <property type="entry name" value="RECOMBINASES_1"/>
    <property type="match status" value="1"/>
</dbReference>
<evidence type="ECO:0000256" key="6">
    <source>
        <dbReference type="PROSITE-ProRule" id="PRU10137"/>
    </source>
</evidence>
<dbReference type="CDD" id="cd03768">
    <property type="entry name" value="SR_ResInv"/>
    <property type="match status" value="1"/>
</dbReference>
<dbReference type="Gene3D" id="3.40.50.1390">
    <property type="entry name" value="Resolvase, N-terminal catalytic domain"/>
    <property type="match status" value="1"/>
</dbReference>
<dbReference type="InterPro" id="IPR036162">
    <property type="entry name" value="Resolvase-like_N_sf"/>
</dbReference>
<accession>A0A380B053</accession>
<gene>
    <name evidence="8" type="primary">hin_1</name>
    <name evidence="8" type="ORF">NCTC10736_03215</name>
</gene>
<dbReference type="SUPFAM" id="SSF53041">
    <property type="entry name" value="Resolvase-like"/>
    <property type="match status" value="1"/>
</dbReference>
<dbReference type="Pfam" id="PF00239">
    <property type="entry name" value="Resolvase"/>
    <property type="match status" value="1"/>
</dbReference>
<keyword evidence="3" id="KW-0238">DNA-binding</keyword>
<feature type="domain" description="Resolvase/invertase-type recombinase catalytic" evidence="7">
    <location>
        <begin position="1"/>
        <end position="137"/>
    </location>
</feature>
<evidence type="ECO:0000256" key="4">
    <source>
        <dbReference type="ARBA" id="ARBA00023172"/>
    </source>
</evidence>
<dbReference type="PANTHER" id="PTHR30461:SF26">
    <property type="entry name" value="RESOLVASE HOMOLOG YNEB"/>
    <property type="match status" value="1"/>
</dbReference>
<name>A0A380B053_9GAMM</name>
<dbReference type="AlphaFoldDB" id="A0A380B053"/>
<evidence type="ECO:0000256" key="3">
    <source>
        <dbReference type="ARBA" id="ARBA00023125"/>
    </source>
</evidence>
<dbReference type="GO" id="GO:0000150">
    <property type="term" value="F:DNA strand exchange activity"/>
    <property type="evidence" value="ECO:0007669"/>
    <property type="project" value="InterPro"/>
</dbReference>
<dbReference type="GO" id="GO:0003677">
    <property type="term" value="F:DNA binding"/>
    <property type="evidence" value="ECO:0007669"/>
    <property type="project" value="UniProtKB-KW"/>
</dbReference>
<dbReference type="Proteomes" id="UP000255061">
    <property type="component" value="Unassembled WGS sequence"/>
</dbReference>
<dbReference type="PROSITE" id="PS51736">
    <property type="entry name" value="RECOMBINASES_3"/>
    <property type="match status" value="1"/>
</dbReference>
<evidence type="ECO:0000256" key="1">
    <source>
        <dbReference type="ARBA" id="ARBA00009913"/>
    </source>
</evidence>
<evidence type="ECO:0000313" key="8">
    <source>
        <dbReference type="EMBL" id="SUI90878.1"/>
    </source>
</evidence>